<evidence type="ECO:0000256" key="9">
    <source>
        <dbReference type="SAM" id="Coils"/>
    </source>
</evidence>
<evidence type="ECO:0000313" key="13">
    <source>
        <dbReference type="EMBL" id="KAK2144369.1"/>
    </source>
</evidence>
<comment type="caution">
    <text evidence="13">The sequence shown here is derived from an EMBL/GenBank/DDBJ whole genome shotgun (WGS) entry which is preliminary data.</text>
</comment>
<evidence type="ECO:0008006" key="15">
    <source>
        <dbReference type="Google" id="ProtNLM"/>
    </source>
</evidence>
<feature type="compositionally biased region" description="Polar residues" evidence="10">
    <location>
        <begin position="731"/>
        <end position="742"/>
    </location>
</feature>
<dbReference type="FunFam" id="3.30.40.10:FF:000053">
    <property type="entry name" value="protein AF-10 isoform X2"/>
    <property type="match status" value="1"/>
</dbReference>
<dbReference type="AlphaFoldDB" id="A0AAD9MVC7"/>
<dbReference type="GO" id="GO:0031491">
    <property type="term" value="F:nucleosome binding"/>
    <property type="evidence" value="ECO:0007669"/>
    <property type="project" value="UniProtKB-ARBA"/>
</dbReference>
<dbReference type="InterPro" id="IPR049781">
    <property type="entry name" value="AF10/AF17_PHD"/>
</dbReference>
<dbReference type="InterPro" id="IPR019787">
    <property type="entry name" value="Znf_PHD-finger"/>
</dbReference>
<organism evidence="13 14">
    <name type="scientific">Paralvinella palmiformis</name>
    <dbReference type="NCBI Taxonomy" id="53620"/>
    <lineage>
        <taxon>Eukaryota</taxon>
        <taxon>Metazoa</taxon>
        <taxon>Spiralia</taxon>
        <taxon>Lophotrochozoa</taxon>
        <taxon>Annelida</taxon>
        <taxon>Polychaeta</taxon>
        <taxon>Sedentaria</taxon>
        <taxon>Canalipalpata</taxon>
        <taxon>Terebellida</taxon>
        <taxon>Terebelliformia</taxon>
        <taxon>Alvinellidae</taxon>
        <taxon>Paralvinella</taxon>
    </lineage>
</organism>
<keyword evidence="7" id="KW-0539">Nucleus</keyword>
<keyword evidence="9" id="KW-0175">Coiled coil</keyword>
<accession>A0AAD9MVC7</accession>
<keyword evidence="3" id="KW-0479">Metal-binding</keyword>
<dbReference type="CDD" id="cd20901">
    <property type="entry name" value="CC_AF10"/>
    <property type="match status" value="1"/>
</dbReference>
<feature type="compositionally biased region" description="Basic residues" evidence="10">
    <location>
        <begin position="566"/>
        <end position="576"/>
    </location>
</feature>
<dbReference type="InterPro" id="IPR013083">
    <property type="entry name" value="Znf_RING/FYVE/PHD"/>
</dbReference>
<evidence type="ECO:0000259" key="12">
    <source>
        <dbReference type="PROSITE" id="PS51805"/>
    </source>
</evidence>
<dbReference type="PANTHER" id="PTHR13793:SF155">
    <property type="entry name" value="ZINC FINGER PROTEIN ZFP-1"/>
    <property type="match status" value="1"/>
</dbReference>
<dbReference type="Pfam" id="PF13831">
    <property type="entry name" value="PHD_2"/>
    <property type="match status" value="1"/>
</dbReference>
<dbReference type="GO" id="GO:0005634">
    <property type="term" value="C:nucleus"/>
    <property type="evidence" value="ECO:0007669"/>
    <property type="project" value="UniProtKB-SubCell"/>
</dbReference>
<feature type="domain" description="PHD-type" evidence="11">
    <location>
        <begin position="5"/>
        <end position="57"/>
    </location>
</feature>
<dbReference type="GO" id="GO:0042393">
    <property type="term" value="F:histone binding"/>
    <property type="evidence" value="ECO:0007669"/>
    <property type="project" value="UniProtKB-ARBA"/>
</dbReference>
<keyword evidence="6" id="KW-0862">Zinc</keyword>
<dbReference type="Pfam" id="PF13832">
    <property type="entry name" value="zf-HC5HC2H_2"/>
    <property type="match status" value="1"/>
</dbReference>
<keyword evidence="5 8" id="KW-0863">Zinc-finger</keyword>
<dbReference type="SUPFAM" id="SSF57903">
    <property type="entry name" value="FYVE/PHD zinc finger"/>
    <property type="match status" value="1"/>
</dbReference>
<feature type="region of interest" description="Disordered" evidence="10">
    <location>
        <begin position="504"/>
        <end position="595"/>
    </location>
</feature>
<dbReference type="PROSITE" id="PS51805">
    <property type="entry name" value="EPHD"/>
    <property type="match status" value="1"/>
</dbReference>
<feature type="region of interest" description="Disordered" evidence="10">
    <location>
        <begin position="827"/>
        <end position="930"/>
    </location>
</feature>
<evidence type="ECO:0000256" key="2">
    <source>
        <dbReference type="ARBA" id="ARBA00022553"/>
    </source>
</evidence>
<protein>
    <recommendedName>
        <fullName evidence="15">Protein AF-10</fullName>
    </recommendedName>
</protein>
<dbReference type="InterPro" id="IPR034732">
    <property type="entry name" value="EPHD"/>
</dbReference>
<dbReference type="InterPro" id="IPR011011">
    <property type="entry name" value="Znf_FYVE_PHD"/>
</dbReference>
<dbReference type="GO" id="GO:0008270">
    <property type="term" value="F:zinc ion binding"/>
    <property type="evidence" value="ECO:0007669"/>
    <property type="project" value="UniProtKB-KW"/>
</dbReference>
<dbReference type="EMBL" id="JAODUP010000764">
    <property type="protein sequence ID" value="KAK2144369.1"/>
    <property type="molecule type" value="Genomic_DNA"/>
</dbReference>
<reference evidence="13" key="1">
    <citation type="journal article" date="2023" name="Mol. Biol. Evol.">
        <title>Third-Generation Sequencing Reveals the Adaptive Role of the Epigenome in Three Deep-Sea Polychaetes.</title>
        <authorList>
            <person name="Perez M."/>
            <person name="Aroh O."/>
            <person name="Sun Y."/>
            <person name="Lan Y."/>
            <person name="Juniper S.K."/>
            <person name="Young C.R."/>
            <person name="Angers B."/>
            <person name="Qian P.Y."/>
        </authorList>
    </citation>
    <scope>NUCLEOTIDE SEQUENCE</scope>
    <source>
        <strain evidence="13">P08H-3</strain>
    </source>
</reference>
<feature type="compositionally biased region" description="Polar residues" evidence="10">
    <location>
        <begin position="280"/>
        <end position="289"/>
    </location>
</feature>
<dbReference type="GO" id="GO:0006357">
    <property type="term" value="P:regulation of transcription by RNA polymerase II"/>
    <property type="evidence" value="ECO:0007669"/>
    <property type="project" value="TreeGrafter"/>
</dbReference>
<evidence type="ECO:0000256" key="3">
    <source>
        <dbReference type="ARBA" id="ARBA00022723"/>
    </source>
</evidence>
<feature type="compositionally biased region" description="Polar residues" evidence="10">
    <location>
        <begin position="579"/>
        <end position="592"/>
    </location>
</feature>
<comment type="subcellular location">
    <subcellularLocation>
        <location evidence="1">Nucleus</location>
    </subcellularLocation>
</comment>
<evidence type="ECO:0000256" key="4">
    <source>
        <dbReference type="ARBA" id="ARBA00022737"/>
    </source>
</evidence>
<name>A0AAD9MVC7_9ANNE</name>
<dbReference type="CDD" id="cd15574">
    <property type="entry name" value="PHD_AF10_AF17"/>
    <property type="match status" value="1"/>
</dbReference>
<dbReference type="SMART" id="SM00249">
    <property type="entry name" value="PHD"/>
    <property type="match status" value="2"/>
</dbReference>
<evidence type="ECO:0000313" key="14">
    <source>
        <dbReference type="Proteomes" id="UP001208570"/>
    </source>
</evidence>
<dbReference type="InterPro" id="IPR001965">
    <property type="entry name" value="Znf_PHD"/>
</dbReference>
<feature type="compositionally biased region" description="Polar residues" evidence="10">
    <location>
        <begin position="227"/>
        <end position="268"/>
    </location>
</feature>
<evidence type="ECO:0000259" key="11">
    <source>
        <dbReference type="PROSITE" id="PS50016"/>
    </source>
</evidence>
<dbReference type="PANTHER" id="PTHR13793">
    <property type="entry name" value="PHD FINGER PROTEINS"/>
    <property type="match status" value="1"/>
</dbReference>
<feature type="compositionally biased region" description="Basic and acidic residues" evidence="10">
    <location>
        <begin position="312"/>
        <end position="339"/>
    </location>
</feature>
<evidence type="ECO:0000256" key="8">
    <source>
        <dbReference type="PROSITE-ProRule" id="PRU00146"/>
    </source>
</evidence>
<proteinExistence type="predicted"/>
<dbReference type="InterPro" id="IPR049773">
    <property type="entry name" value="AF10-like_CC"/>
</dbReference>
<dbReference type="CDD" id="cd15672">
    <property type="entry name" value="ePHD_AF10_like"/>
    <property type="match status" value="1"/>
</dbReference>
<feature type="compositionally biased region" description="Polar residues" evidence="10">
    <location>
        <begin position="609"/>
        <end position="626"/>
    </location>
</feature>
<keyword evidence="2" id="KW-0597">Phosphoprotein</keyword>
<evidence type="ECO:0000256" key="7">
    <source>
        <dbReference type="ARBA" id="ARBA00023242"/>
    </source>
</evidence>
<dbReference type="FunFam" id="3.30.40.10:FF:000042">
    <property type="entry name" value="protein AF-10 isoform X1"/>
    <property type="match status" value="1"/>
</dbReference>
<keyword evidence="14" id="KW-1185">Reference proteome</keyword>
<dbReference type="InterPro" id="IPR050701">
    <property type="entry name" value="Histone_Mod_Regulator"/>
</dbReference>
<evidence type="ECO:0000256" key="10">
    <source>
        <dbReference type="SAM" id="MobiDB-lite"/>
    </source>
</evidence>
<feature type="region of interest" description="Disordered" evidence="10">
    <location>
        <begin position="197"/>
        <end position="268"/>
    </location>
</feature>
<dbReference type="Proteomes" id="UP001208570">
    <property type="component" value="Unassembled WGS sequence"/>
</dbReference>
<feature type="compositionally biased region" description="Basic and acidic residues" evidence="10">
    <location>
        <begin position="627"/>
        <end position="637"/>
    </location>
</feature>
<dbReference type="InterPro" id="IPR019786">
    <property type="entry name" value="Zinc_finger_PHD-type_CS"/>
</dbReference>
<dbReference type="Gene3D" id="3.30.40.10">
    <property type="entry name" value="Zinc/RING finger domain, C3HC4 (zinc finger)"/>
    <property type="match status" value="2"/>
</dbReference>
<feature type="compositionally biased region" description="Low complexity" evidence="10">
    <location>
        <begin position="652"/>
        <end position="664"/>
    </location>
</feature>
<evidence type="ECO:0000256" key="6">
    <source>
        <dbReference type="ARBA" id="ARBA00022833"/>
    </source>
</evidence>
<evidence type="ECO:0000256" key="5">
    <source>
        <dbReference type="ARBA" id="ARBA00022771"/>
    </source>
</evidence>
<feature type="compositionally biased region" description="Basic and acidic residues" evidence="10">
    <location>
        <begin position="209"/>
        <end position="226"/>
    </location>
</feature>
<feature type="coiled-coil region" evidence="9">
    <location>
        <begin position="773"/>
        <end position="800"/>
    </location>
</feature>
<feature type="region of interest" description="Disordered" evidence="10">
    <location>
        <begin position="609"/>
        <end position="742"/>
    </location>
</feature>
<evidence type="ECO:0000256" key="1">
    <source>
        <dbReference type="ARBA" id="ARBA00004123"/>
    </source>
</evidence>
<feature type="compositionally biased region" description="Low complexity" evidence="10">
    <location>
        <begin position="827"/>
        <end position="838"/>
    </location>
</feature>
<gene>
    <name evidence="13" type="ORF">LSH36_764g00011</name>
</gene>
<feature type="compositionally biased region" description="Polar residues" evidence="10">
    <location>
        <begin position="839"/>
        <end position="913"/>
    </location>
</feature>
<feature type="domain" description="PHD-type" evidence="12">
    <location>
        <begin position="62"/>
        <end position="181"/>
    </location>
</feature>
<dbReference type="PROSITE" id="PS50016">
    <property type="entry name" value="ZF_PHD_2"/>
    <property type="match status" value="1"/>
</dbReference>
<dbReference type="PROSITE" id="PS01359">
    <property type="entry name" value="ZF_PHD_1"/>
    <property type="match status" value="1"/>
</dbReference>
<keyword evidence="4" id="KW-0677">Repeat</keyword>
<sequence length="1046" mass="112723">MREMVGGCCVCSDERGWSENPLVYCDGQGCNVAVHQACYGIVQVPTGPWFCRKCESQERAARVRCELCPQKDGALKRTDTGGWCHVVCALFIPEAWFGNVQTMEPIILKGVPPERFNKSCYVCEEQGRETKATTGACMQCNKNGCKLHFHVTCAQSQGLLCEEQGSYMDNVKYCGYCSSHYKKLKKDSHIKIIPAFKPIPAENATPENTPEKGGHQRSDRRKERVNRTSVQTASPSVSNVSSPGTSISSPLHQYTHSANATGKDSVTDIKSTGKFTTANFRETTITPSPANFGDFSSPGSTSSTGGGGNTPTEERDSRDKRDEKEQKRKDIKRSDKGRSSDGSLSVGSDYDEVDRRETSGVLGSPSGRSVAAVKESKFSPYSLSAEKLSMNKSTPQPLPGTSTTAVVTNSATSSVSPMATSVTTTTAVTVQTTSTSSSHSSFSYSFENFLNSQAEVENSPKLDFVPVKRPRSRYDIPVIVKIIYQSYEIETLLRIQYIIERSNEKTEKKKSKKVRNDQEDTPSLAVMGTSPAAGINNKTKMVKDLLGDPVASTPPPVSPQLPSGSRPKKSSGKRKKTNSESSSVTGMPTLQHQGDKKLFDFRVLDNESFSAPNPGTTPLTLSSLQRQDSEAVYKDSGDGPPVLSQQLPLTVPPSATCSTPSGTPTTPPPPITAPCAVFSDSPSHGTRPSNHANTNNSSTNDITGVANDLSEGYSNGPSVLIGPTRHFGGKSLTSPNRTQENQAQLPTSMEQLLERQWDQGSQFLMEQGQHFDIASLLNCLHQLRQENQRLEEHILMLTARRDQLLAVNARLSLPLIPVNAVLSTNTAGAPNNAGTAANSQGTSPEGRSPRINNCLSQDSLNTPHSQDTLSSMSGRNVSRSPTHSQAPPTSAGVTTQNHMSTAHSQSPAASSSGHHVMQASPDGTVSSGMRHNIPVSVANLFGMAQQGPSLLPPLPPGLSEQQRQQIMLQQQQMLLSTALTPEQRQQLLYQMTASQQLPPGLLTPLHQIVTTSTPTTMSVLQRGVQSAAQIQSVAGKASSEKSREKS</sequence>
<feature type="compositionally biased region" description="Polar residues" evidence="10">
    <location>
        <begin position="680"/>
        <end position="692"/>
    </location>
</feature>
<feature type="region of interest" description="Disordered" evidence="10">
    <location>
        <begin position="280"/>
        <end position="372"/>
    </location>
</feature>